<dbReference type="EMBL" id="JAYWTM010000048">
    <property type="protein sequence ID" value="MEC5345243.1"/>
    <property type="molecule type" value="Genomic_DNA"/>
</dbReference>
<evidence type="ECO:0000313" key="3">
    <source>
        <dbReference type="Proteomes" id="UP001309705"/>
    </source>
</evidence>
<organism evidence="2 3">
    <name type="scientific">Brenneria populi</name>
    <dbReference type="NCBI Taxonomy" id="1505588"/>
    <lineage>
        <taxon>Bacteria</taxon>
        <taxon>Pseudomonadati</taxon>
        <taxon>Pseudomonadota</taxon>
        <taxon>Gammaproteobacteria</taxon>
        <taxon>Enterobacterales</taxon>
        <taxon>Pectobacteriaceae</taxon>
        <taxon>Brenneria</taxon>
    </lineage>
</organism>
<keyword evidence="3" id="KW-1185">Reference proteome</keyword>
<dbReference type="InterPro" id="IPR052573">
    <property type="entry name" value="DnaJ_C_subfamily_28"/>
</dbReference>
<reference evidence="2 3" key="1">
    <citation type="journal article" date="2017" name="Int. J. Syst. Evol. Microbiol.">
        <title>Brenneria populi subsp. brevivirga subsp. nov. isolated from symptomatic bark of Populus x euramericana canker, and description of Brenneria populi subsp. populi subsp. nov.</title>
        <authorList>
            <person name="Zheng M.H."/>
            <person name="Piao C.G."/>
            <person name="Xue H."/>
            <person name="Guo M.W."/>
            <person name="Li Y."/>
        </authorList>
    </citation>
    <scope>NUCLEOTIDE SEQUENCE [LARGE SCALE GENOMIC DNA]</scope>
    <source>
        <strain evidence="2 3">D9-5</strain>
    </source>
</reference>
<dbReference type="NCBIfam" id="NF007572">
    <property type="entry name" value="PRK10203.1"/>
    <property type="match status" value="1"/>
</dbReference>
<dbReference type="Proteomes" id="UP001309705">
    <property type="component" value="Unassembled WGS sequence"/>
</dbReference>
<name>A0ABU6JX61_9GAMM</name>
<evidence type="ECO:0000313" key="2">
    <source>
        <dbReference type="EMBL" id="MEC5345243.1"/>
    </source>
</evidence>
<dbReference type="PANTHER" id="PTHR39158:SF1">
    <property type="entry name" value="DNAJ HOMOLOG SUBFAMILY C MEMBER 28"/>
    <property type="match status" value="1"/>
</dbReference>
<proteinExistence type="predicted"/>
<dbReference type="PANTHER" id="PTHR39158">
    <property type="entry name" value="OS08G0560600 PROTEIN"/>
    <property type="match status" value="1"/>
</dbReference>
<feature type="domain" description="DnaJ homologue subfamily C member 28 conserved" evidence="1">
    <location>
        <begin position="7"/>
        <end position="73"/>
    </location>
</feature>
<protein>
    <submittedName>
        <fullName evidence="2">DUF1992 domain-containing protein</fullName>
    </submittedName>
</protein>
<dbReference type="RefSeq" id="WP_327619927.1">
    <property type="nucleotide sequence ID" value="NZ_JAYWTM010000048.1"/>
</dbReference>
<dbReference type="Pfam" id="PF09350">
    <property type="entry name" value="DJC28_CD"/>
    <property type="match status" value="1"/>
</dbReference>
<sequence>MWLIDELVERHITQAREEGAFDNLPGTGKPLVLDDDSAVPPDLRVAYRLLKNAGCLPVELQERKEALQLTDLLENISRDSPEYESVSRRFRLLELSLRQRGVNTDFLRGEYADSLQRTFKTQN</sequence>
<gene>
    <name evidence="2" type="ORF">VSX58_21880</name>
</gene>
<accession>A0ABU6JX61</accession>
<evidence type="ECO:0000259" key="1">
    <source>
        <dbReference type="Pfam" id="PF09350"/>
    </source>
</evidence>
<dbReference type="InterPro" id="IPR018961">
    <property type="entry name" value="DnaJ_homolog_subfam-C_membr-28"/>
</dbReference>
<comment type="caution">
    <text evidence="2">The sequence shown here is derived from an EMBL/GenBank/DDBJ whole genome shotgun (WGS) entry which is preliminary data.</text>
</comment>